<evidence type="ECO:0000256" key="3">
    <source>
        <dbReference type="ARBA" id="ARBA00023274"/>
    </source>
</evidence>
<organism evidence="4">
    <name type="scientific">Euplotes crassus</name>
    <dbReference type="NCBI Taxonomy" id="5936"/>
    <lineage>
        <taxon>Eukaryota</taxon>
        <taxon>Sar</taxon>
        <taxon>Alveolata</taxon>
        <taxon>Ciliophora</taxon>
        <taxon>Intramacronucleata</taxon>
        <taxon>Spirotrichea</taxon>
        <taxon>Hypotrichia</taxon>
        <taxon>Euplotida</taxon>
        <taxon>Euplotidae</taxon>
        <taxon>Moneuplotes</taxon>
    </lineage>
</organism>
<keyword evidence="3" id="KW-0687">Ribonucleoprotein</keyword>
<comment type="similarity">
    <text evidence="1">Belongs to the eukaryotic ribosomal protein eL33 family.</text>
</comment>
<evidence type="ECO:0000256" key="2">
    <source>
        <dbReference type="ARBA" id="ARBA00022980"/>
    </source>
</evidence>
<dbReference type="Pfam" id="PF01247">
    <property type="entry name" value="Ribosomal_L35Ae"/>
    <property type="match status" value="1"/>
</dbReference>
<dbReference type="Gene3D" id="2.40.10.190">
    <property type="entry name" value="translation elongation factor selb, chain A, domain 4"/>
    <property type="match status" value="1"/>
</dbReference>
<dbReference type="InterPro" id="IPR009000">
    <property type="entry name" value="Transl_B-barrel_sf"/>
</dbReference>
<dbReference type="AlphaFoldDB" id="A0A7S3NU84"/>
<evidence type="ECO:0000313" key="4">
    <source>
        <dbReference type="EMBL" id="CAE0381398.1"/>
    </source>
</evidence>
<dbReference type="GO" id="GO:1990904">
    <property type="term" value="C:ribonucleoprotein complex"/>
    <property type="evidence" value="ECO:0007669"/>
    <property type="project" value="UniProtKB-KW"/>
</dbReference>
<dbReference type="InterPro" id="IPR038661">
    <property type="entry name" value="Ribosomal_eL33_sf"/>
</dbReference>
<sequence length="114" mass="12878">MVKDSLLKRRTSKDAVKLYQTGVFSGYRRSRLNQDPNQALIHIEGCQDLKGARFYLGKKVVLLRKAETEKNGSRFRAAWGKVISTHGKSGVVRAKFKRNLPGEAIGEKVRVLLH</sequence>
<dbReference type="PANTHER" id="PTHR10902">
    <property type="entry name" value="60S RIBOSOMAL PROTEIN L35A"/>
    <property type="match status" value="1"/>
</dbReference>
<dbReference type="HAMAP" id="MF_00573">
    <property type="entry name" value="Ribosomal_eL33"/>
    <property type="match status" value="1"/>
</dbReference>
<dbReference type="InterPro" id="IPR001780">
    <property type="entry name" value="Ribosomal_eL33"/>
</dbReference>
<dbReference type="SUPFAM" id="SSF50447">
    <property type="entry name" value="Translation proteins"/>
    <property type="match status" value="1"/>
</dbReference>
<keyword evidence="2" id="KW-0689">Ribosomal protein</keyword>
<gene>
    <name evidence="4" type="ORF">ECRA1380_LOCUS6360</name>
</gene>
<dbReference type="GO" id="GO:0005840">
    <property type="term" value="C:ribosome"/>
    <property type="evidence" value="ECO:0007669"/>
    <property type="project" value="UniProtKB-KW"/>
</dbReference>
<dbReference type="GO" id="GO:0003735">
    <property type="term" value="F:structural constituent of ribosome"/>
    <property type="evidence" value="ECO:0007669"/>
    <property type="project" value="InterPro"/>
</dbReference>
<evidence type="ECO:0000256" key="1">
    <source>
        <dbReference type="ARBA" id="ARBA00009269"/>
    </source>
</evidence>
<dbReference type="GO" id="GO:0006412">
    <property type="term" value="P:translation"/>
    <property type="evidence" value="ECO:0007669"/>
    <property type="project" value="InterPro"/>
</dbReference>
<dbReference type="EMBL" id="HBIK01013510">
    <property type="protein sequence ID" value="CAE0381398.1"/>
    <property type="molecule type" value="Transcribed_RNA"/>
</dbReference>
<accession>A0A7S3NU84</accession>
<name>A0A7S3NU84_EUPCR</name>
<evidence type="ECO:0008006" key="5">
    <source>
        <dbReference type="Google" id="ProtNLM"/>
    </source>
</evidence>
<protein>
    <recommendedName>
        <fullName evidence="5">50S ribosomal protein L35Ae</fullName>
    </recommendedName>
</protein>
<reference evidence="4" key="1">
    <citation type="submission" date="2021-01" db="EMBL/GenBank/DDBJ databases">
        <authorList>
            <person name="Corre E."/>
            <person name="Pelletier E."/>
            <person name="Niang G."/>
            <person name="Scheremetjew M."/>
            <person name="Finn R."/>
            <person name="Kale V."/>
            <person name="Holt S."/>
            <person name="Cochrane G."/>
            <person name="Meng A."/>
            <person name="Brown T."/>
            <person name="Cohen L."/>
        </authorList>
    </citation>
    <scope>NUCLEOTIDE SEQUENCE</scope>
    <source>
        <strain evidence="4">CT5</strain>
    </source>
</reference>
<proteinExistence type="inferred from homology"/>